<feature type="region of interest" description="Disordered" evidence="1">
    <location>
        <begin position="41"/>
        <end position="109"/>
    </location>
</feature>
<keyword evidence="3" id="KW-1185">Reference proteome</keyword>
<proteinExistence type="predicted"/>
<evidence type="ECO:0000313" key="3">
    <source>
        <dbReference type="Proteomes" id="UP000266723"/>
    </source>
</evidence>
<dbReference type="EMBL" id="QGKV02001507">
    <property type="protein sequence ID" value="KAF3531621.1"/>
    <property type="molecule type" value="Genomic_DNA"/>
</dbReference>
<gene>
    <name evidence="2" type="ORF">DY000_02039136</name>
</gene>
<protein>
    <submittedName>
        <fullName evidence="2">Uncharacterized protein</fullName>
    </submittedName>
</protein>
<dbReference type="Proteomes" id="UP000266723">
    <property type="component" value="Unassembled WGS sequence"/>
</dbReference>
<sequence>MVVMQERDLLLLSSGSGSSHKEQNDSETCCCVNELHSGVPVEQRRGSGGAAVPPTQVGGRTRGTKNKKEMARRTPATGNEISFGRTRAGNLGHYPRVPPRLTRRGAGAGRSIYKFQHAGAGAG</sequence>
<organism evidence="2 3">
    <name type="scientific">Brassica cretica</name>
    <name type="common">Mustard</name>
    <dbReference type="NCBI Taxonomy" id="69181"/>
    <lineage>
        <taxon>Eukaryota</taxon>
        <taxon>Viridiplantae</taxon>
        <taxon>Streptophyta</taxon>
        <taxon>Embryophyta</taxon>
        <taxon>Tracheophyta</taxon>
        <taxon>Spermatophyta</taxon>
        <taxon>Magnoliopsida</taxon>
        <taxon>eudicotyledons</taxon>
        <taxon>Gunneridae</taxon>
        <taxon>Pentapetalae</taxon>
        <taxon>rosids</taxon>
        <taxon>malvids</taxon>
        <taxon>Brassicales</taxon>
        <taxon>Brassicaceae</taxon>
        <taxon>Brassiceae</taxon>
        <taxon>Brassica</taxon>
    </lineage>
</organism>
<reference evidence="2 3" key="1">
    <citation type="journal article" date="2020" name="BMC Genomics">
        <title>Intraspecific diversification of the crop wild relative Brassica cretica Lam. using demographic model selection.</title>
        <authorList>
            <person name="Kioukis A."/>
            <person name="Michalopoulou V.A."/>
            <person name="Briers L."/>
            <person name="Pirintsos S."/>
            <person name="Studholme D.J."/>
            <person name="Pavlidis P."/>
            <person name="Sarris P.F."/>
        </authorList>
    </citation>
    <scope>NUCLEOTIDE SEQUENCE [LARGE SCALE GENOMIC DNA]</scope>
    <source>
        <strain evidence="3">cv. PFS-1207/04</strain>
    </source>
</reference>
<accession>A0ABQ7BHJ8</accession>
<comment type="caution">
    <text evidence="2">The sequence shown here is derived from an EMBL/GenBank/DDBJ whole genome shotgun (WGS) entry which is preliminary data.</text>
</comment>
<evidence type="ECO:0000256" key="1">
    <source>
        <dbReference type="SAM" id="MobiDB-lite"/>
    </source>
</evidence>
<evidence type="ECO:0000313" key="2">
    <source>
        <dbReference type="EMBL" id="KAF3531621.1"/>
    </source>
</evidence>
<name>A0ABQ7BHJ8_BRACR</name>